<evidence type="ECO:0000256" key="1">
    <source>
        <dbReference type="ARBA" id="ARBA00001946"/>
    </source>
</evidence>
<evidence type="ECO:0000256" key="2">
    <source>
        <dbReference type="ARBA" id="ARBA00022723"/>
    </source>
</evidence>
<dbReference type="PROSITE" id="PS51462">
    <property type="entry name" value="NUDIX"/>
    <property type="match status" value="1"/>
</dbReference>
<sequence length="159" mass="18339">MPKWHAGTAEDTKLKKRTPRPQIAALPFRLDADGRPEILLVTSRETKRWIIPKGWPMRGRKDHRAAEQEAFEEAGLKGRIGKKAIGRYRYDKRLADGSALACAVTVYPLRVIEERKRWPEHKQRRRCWYPAEDAAALVQECDLQELLLAFRGPADRAAR</sequence>
<proteinExistence type="predicted"/>
<dbReference type="SUPFAM" id="SSF55811">
    <property type="entry name" value="Nudix"/>
    <property type="match status" value="1"/>
</dbReference>
<protein>
    <submittedName>
        <fullName evidence="6">8-oxo-dGTP pyrophosphatase MutT (NUDIX family)</fullName>
    </submittedName>
</protein>
<name>A0ABV2L7W5_9HYPH</name>
<dbReference type="PANTHER" id="PTHR12629">
    <property type="entry name" value="DIPHOSPHOINOSITOL POLYPHOSPHATE PHOSPHOHYDROLASE"/>
    <property type="match status" value="1"/>
</dbReference>
<keyword evidence="7" id="KW-1185">Reference proteome</keyword>
<evidence type="ECO:0000259" key="5">
    <source>
        <dbReference type="PROSITE" id="PS51462"/>
    </source>
</evidence>
<dbReference type="InterPro" id="IPR015797">
    <property type="entry name" value="NUDIX_hydrolase-like_dom_sf"/>
</dbReference>
<reference evidence="6 7" key="1">
    <citation type="submission" date="2024-06" db="EMBL/GenBank/DDBJ databases">
        <title>Genomic Encyclopedia of Type Strains, Phase IV (KMG-IV): sequencing the most valuable type-strain genomes for metagenomic binning, comparative biology and taxonomic classification.</title>
        <authorList>
            <person name="Goeker M."/>
        </authorList>
    </citation>
    <scope>NUCLEOTIDE SEQUENCE [LARGE SCALE GENOMIC DNA]</scope>
    <source>
        <strain evidence="6 7">DSM 21331</strain>
    </source>
</reference>
<keyword evidence="4" id="KW-0460">Magnesium</keyword>
<accession>A0ABV2L7W5</accession>
<evidence type="ECO:0000256" key="4">
    <source>
        <dbReference type="ARBA" id="ARBA00022842"/>
    </source>
</evidence>
<keyword evidence="2" id="KW-0479">Metal-binding</keyword>
<keyword evidence="3" id="KW-0378">Hydrolase</keyword>
<dbReference type="Proteomes" id="UP001549145">
    <property type="component" value="Unassembled WGS sequence"/>
</dbReference>
<comment type="caution">
    <text evidence="6">The sequence shown here is derived from an EMBL/GenBank/DDBJ whole genome shotgun (WGS) entry which is preliminary data.</text>
</comment>
<dbReference type="Pfam" id="PF00293">
    <property type="entry name" value="NUDIX"/>
    <property type="match status" value="1"/>
</dbReference>
<evidence type="ECO:0000313" key="7">
    <source>
        <dbReference type="Proteomes" id="UP001549145"/>
    </source>
</evidence>
<dbReference type="Gene3D" id="3.90.79.10">
    <property type="entry name" value="Nucleoside Triphosphate Pyrophosphohydrolase"/>
    <property type="match status" value="1"/>
</dbReference>
<organism evidence="6 7">
    <name type="scientific">Methylobacterium goesingense</name>
    <dbReference type="NCBI Taxonomy" id="243690"/>
    <lineage>
        <taxon>Bacteria</taxon>
        <taxon>Pseudomonadati</taxon>
        <taxon>Pseudomonadota</taxon>
        <taxon>Alphaproteobacteria</taxon>
        <taxon>Hyphomicrobiales</taxon>
        <taxon>Methylobacteriaceae</taxon>
        <taxon>Methylobacterium</taxon>
    </lineage>
</organism>
<dbReference type="PANTHER" id="PTHR12629:SF0">
    <property type="entry name" value="DIPHOSPHOINOSITOL-POLYPHOSPHATE DIPHOSPHATASE"/>
    <property type="match status" value="1"/>
</dbReference>
<feature type="domain" description="Nudix hydrolase" evidence="5">
    <location>
        <begin position="18"/>
        <end position="151"/>
    </location>
</feature>
<evidence type="ECO:0000313" key="6">
    <source>
        <dbReference type="EMBL" id="MET3693933.1"/>
    </source>
</evidence>
<dbReference type="CDD" id="cd04666">
    <property type="entry name" value="NUDIX_DIPP2_like_Nudt4"/>
    <property type="match status" value="1"/>
</dbReference>
<dbReference type="InterPro" id="IPR000086">
    <property type="entry name" value="NUDIX_hydrolase_dom"/>
</dbReference>
<dbReference type="InterPro" id="IPR047198">
    <property type="entry name" value="DDP-like_NUDIX"/>
</dbReference>
<comment type="cofactor">
    <cofactor evidence="1">
        <name>Mg(2+)</name>
        <dbReference type="ChEBI" id="CHEBI:18420"/>
    </cofactor>
</comment>
<dbReference type="RefSeq" id="WP_238282131.1">
    <property type="nucleotide sequence ID" value="NZ_BPQL01000155.1"/>
</dbReference>
<dbReference type="EMBL" id="JBEPMM010000010">
    <property type="protein sequence ID" value="MET3693933.1"/>
    <property type="molecule type" value="Genomic_DNA"/>
</dbReference>
<evidence type="ECO:0000256" key="3">
    <source>
        <dbReference type="ARBA" id="ARBA00022801"/>
    </source>
</evidence>
<gene>
    <name evidence="6" type="ORF">ABID43_003487</name>
</gene>